<accession>A0A1M6A9C5</accession>
<comment type="similarity">
    <text evidence="1 2">Belongs to the peptidase M16 family.</text>
</comment>
<keyword evidence="6" id="KW-1185">Reference proteome</keyword>
<organism evidence="5 6">
    <name type="scientific">Clostridium cavendishii DSM 21758</name>
    <dbReference type="NCBI Taxonomy" id="1121302"/>
    <lineage>
        <taxon>Bacteria</taxon>
        <taxon>Bacillati</taxon>
        <taxon>Bacillota</taxon>
        <taxon>Clostridia</taxon>
        <taxon>Eubacteriales</taxon>
        <taxon>Clostridiaceae</taxon>
        <taxon>Clostridium</taxon>
    </lineage>
</organism>
<dbReference type="PANTHER" id="PTHR11851">
    <property type="entry name" value="METALLOPROTEASE"/>
    <property type="match status" value="1"/>
</dbReference>
<dbReference type="GO" id="GO:0006508">
    <property type="term" value="P:proteolysis"/>
    <property type="evidence" value="ECO:0007669"/>
    <property type="project" value="InterPro"/>
</dbReference>
<protein>
    <submittedName>
        <fullName evidence="5">Predicted Zn-dependent peptidase</fullName>
    </submittedName>
</protein>
<name>A0A1M6A9C5_9CLOT</name>
<evidence type="ECO:0000313" key="5">
    <source>
        <dbReference type="EMBL" id="SHI32753.1"/>
    </source>
</evidence>
<evidence type="ECO:0000259" key="3">
    <source>
        <dbReference type="Pfam" id="PF00675"/>
    </source>
</evidence>
<dbReference type="RefSeq" id="WP_072984044.1">
    <property type="nucleotide sequence ID" value="NZ_FQZB01000003.1"/>
</dbReference>
<gene>
    <name evidence="5" type="ORF">SAMN02745163_00014</name>
</gene>
<dbReference type="OrthoDB" id="9811314at2"/>
<feature type="domain" description="Peptidase M16 C-terminal" evidence="4">
    <location>
        <begin position="171"/>
        <end position="334"/>
    </location>
</feature>
<dbReference type="STRING" id="1121302.SAMN02745163_00014"/>
<dbReference type="EMBL" id="FQZB01000003">
    <property type="protein sequence ID" value="SHI32753.1"/>
    <property type="molecule type" value="Genomic_DNA"/>
</dbReference>
<dbReference type="Proteomes" id="UP000184310">
    <property type="component" value="Unassembled WGS sequence"/>
</dbReference>
<evidence type="ECO:0000313" key="6">
    <source>
        <dbReference type="Proteomes" id="UP000184310"/>
    </source>
</evidence>
<dbReference type="InterPro" id="IPR050361">
    <property type="entry name" value="MPP/UQCRC_Complex"/>
</dbReference>
<evidence type="ECO:0000259" key="4">
    <source>
        <dbReference type="Pfam" id="PF05193"/>
    </source>
</evidence>
<evidence type="ECO:0000256" key="2">
    <source>
        <dbReference type="RuleBase" id="RU004447"/>
    </source>
</evidence>
<dbReference type="PROSITE" id="PS00143">
    <property type="entry name" value="INSULINASE"/>
    <property type="match status" value="1"/>
</dbReference>
<dbReference type="Pfam" id="PF00675">
    <property type="entry name" value="Peptidase_M16"/>
    <property type="match status" value="1"/>
</dbReference>
<dbReference type="Pfam" id="PF05193">
    <property type="entry name" value="Peptidase_M16_C"/>
    <property type="match status" value="1"/>
</dbReference>
<proteinExistence type="inferred from homology"/>
<dbReference type="AlphaFoldDB" id="A0A1M6A9C5"/>
<dbReference type="PANTHER" id="PTHR11851:SF49">
    <property type="entry name" value="MITOCHONDRIAL-PROCESSING PEPTIDASE SUBUNIT ALPHA"/>
    <property type="match status" value="1"/>
</dbReference>
<evidence type="ECO:0000256" key="1">
    <source>
        <dbReference type="ARBA" id="ARBA00007261"/>
    </source>
</evidence>
<dbReference type="GO" id="GO:0004222">
    <property type="term" value="F:metalloendopeptidase activity"/>
    <property type="evidence" value="ECO:0007669"/>
    <property type="project" value="InterPro"/>
</dbReference>
<sequence>MNKWNFDENTVILPNGLKVITIKKDTQLSSIDIGVNIGALYENEEEKGLSHFIEHMLFKGTKTRDNETLNLELEALGGEYNAYTDYSATVYSITCLEEEIINAVELLSDMIISPSFNKHELEREIGVVLAEIRTSKDDIEDLSFKKTSEVAFTKSPLKNEIIGTEENIQSLKRKDLIKFYNKYYKPDNIVVSLLTSMEHSVALDIIKKYFGDFKGKAEMKPLALKEKNNKVVAQSFKRDMEQSTITYLFSLCDLERDDELPLKILNHKLGESANSILFRELREKRGLAYDVYTHLDLTKNIDTLNIFTAVSEESIDETIKVINKCIEDIKNEKIVFDESTLSLMKKVHKTAVVSTLEDGSDLCNYVMHQALAGEEVYEFIDDMKKLDNLNSKDIYAVARKLLNNPTIHILRPSKEEEFDEEDN</sequence>
<dbReference type="InterPro" id="IPR011249">
    <property type="entry name" value="Metalloenz_LuxS/M16"/>
</dbReference>
<dbReference type="GO" id="GO:0046872">
    <property type="term" value="F:metal ion binding"/>
    <property type="evidence" value="ECO:0007669"/>
    <property type="project" value="InterPro"/>
</dbReference>
<dbReference type="InterPro" id="IPR011765">
    <property type="entry name" value="Pept_M16_N"/>
</dbReference>
<feature type="domain" description="Peptidase M16 N-terminal" evidence="3">
    <location>
        <begin position="19"/>
        <end position="164"/>
    </location>
</feature>
<dbReference type="InterPro" id="IPR001431">
    <property type="entry name" value="Pept_M16_Zn_BS"/>
</dbReference>
<dbReference type="InterPro" id="IPR007863">
    <property type="entry name" value="Peptidase_M16_C"/>
</dbReference>
<reference evidence="5 6" key="1">
    <citation type="submission" date="2016-11" db="EMBL/GenBank/DDBJ databases">
        <authorList>
            <person name="Jaros S."/>
            <person name="Januszkiewicz K."/>
            <person name="Wedrychowicz H."/>
        </authorList>
    </citation>
    <scope>NUCLEOTIDE SEQUENCE [LARGE SCALE GENOMIC DNA]</scope>
    <source>
        <strain evidence="5 6">DSM 21758</strain>
    </source>
</reference>
<dbReference type="SUPFAM" id="SSF63411">
    <property type="entry name" value="LuxS/MPP-like metallohydrolase"/>
    <property type="match status" value="2"/>
</dbReference>
<dbReference type="Gene3D" id="3.30.830.10">
    <property type="entry name" value="Metalloenzyme, LuxS/M16 peptidase-like"/>
    <property type="match status" value="2"/>
</dbReference>